<keyword evidence="8" id="KW-1185">Reference proteome</keyword>
<dbReference type="InterPro" id="IPR050330">
    <property type="entry name" value="Bact_OuterMem_StrucFunc"/>
</dbReference>
<evidence type="ECO:0000256" key="1">
    <source>
        <dbReference type="ARBA" id="ARBA00004442"/>
    </source>
</evidence>
<feature type="chain" id="PRO_5034440899" evidence="5">
    <location>
        <begin position="27"/>
        <end position="314"/>
    </location>
</feature>
<evidence type="ECO:0000313" key="8">
    <source>
        <dbReference type="Proteomes" id="UP000198615"/>
    </source>
</evidence>
<dbReference type="EMBL" id="FNBW01000005">
    <property type="protein sequence ID" value="SDF62784.1"/>
    <property type="molecule type" value="Genomic_DNA"/>
</dbReference>
<dbReference type="GO" id="GO:0009279">
    <property type="term" value="C:cell outer membrane"/>
    <property type="evidence" value="ECO:0007669"/>
    <property type="project" value="UniProtKB-SubCell"/>
</dbReference>
<organism evidence="7 8">
    <name type="scientific">Thalassobaculum litoreum DSM 18839</name>
    <dbReference type="NCBI Taxonomy" id="1123362"/>
    <lineage>
        <taxon>Bacteria</taxon>
        <taxon>Pseudomonadati</taxon>
        <taxon>Pseudomonadota</taxon>
        <taxon>Alphaproteobacteria</taxon>
        <taxon>Rhodospirillales</taxon>
        <taxon>Thalassobaculaceae</taxon>
        <taxon>Thalassobaculum</taxon>
    </lineage>
</organism>
<comment type="caution">
    <text evidence="7">The sequence shown here is derived from an EMBL/GenBank/DDBJ whole genome shotgun (WGS) entry which is preliminary data.</text>
</comment>
<dbReference type="PROSITE" id="PS51123">
    <property type="entry name" value="OMPA_2"/>
    <property type="match status" value="1"/>
</dbReference>
<evidence type="ECO:0000259" key="6">
    <source>
        <dbReference type="PROSITE" id="PS51123"/>
    </source>
</evidence>
<keyword evidence="2 4" id="KW-0472">Membrane</keyword>
<proteinExistence type="predicted"/>
<keyword evidence="3" id="KW-0998">Cell outer membrane</keyword>
<dbReference type="PANTHER" id="PTHR30329">
    <property type="entry name" value="STATOR ELEMENT OF FLAGELLAR MOTOR COMPLEX"/>
    <property type="match status" value="1"/>
</dbReference>
<dbReference type="SUPFAM" id="SSF103088">
    <property type="entry name" value="OmpA-like"/>
    <property type="match status" value="1"/>
</dbReference>
<evidence type="ECO:0000313" key="7">
    <source>
        <dbReference type="EMBL" id="SDF62784.1"/>
    </source>
</evidence>
<dbReference type="CDD" id="cd07185">
    <property type="entry name" value="OmpA_C-like"/>
    <property type="match status" value="1"/>
</dbReference>
<protein>
    <submittedName>
        <fullName evidence="7">OmpA-OmpF porin, OOP family</fullName>
    </submittedName>
</protein>
<dbReference type="Pfam" id="PF00691">
    <property type="entry name" value="OmpA"/>
    <property type="match status" value="1"/>
</dbReference>
<sequence>MRKSVMYAVPIALVTLMSVGSTAAQANDGVLFPNVHAMRMAQPTGGNFNQELVKEYKEIALFEADEMYDWFDAENHATKGVMAQGGKTPMPYDPENWGIENGAKMAELKSARTELVGLLDAGGREMAPSEAAIAQAKYDCWVEQQEEGHQPTHIAACRDTFLAALQNLKSAMEPKVATTDVTQTYAEVAREIVYFDFDKDNINPDAQAKIDAFVMEMRKLKGITLFITGHTDTSGSNAYNKDLSARRAANVRAELDRQGMATGDIDDLEIAADGEENLAVQTGDGVREQLNRRVEIIAQGAVTETSRVTTVTTN</sequence>
<feature type="signal peptide" evidence="5">
    <location>
        <begin position="1"/>
        <end position="26"/>
    </location>
</feature>
<dbReference type="AlphaFoldDB" id="A0A8G2EUY5"/>
<dbReference type="Gene3D" id="3.30.1330.60">
    <property type="entry name" value="OmpA-like domain"/>
    <property type="match status" value="1"/>
</dbReference>
<dbReference type="InterPro" id="IPR006665">
    <property type="entry name" value="OmpA-like"/>
</dbReference>
<name>A0A8G2EUY5_9PROT</name>
<evidence type="ECO:0000256" key="4">
    <source>
        <dbReference type="PROSITE-ProRule" id="PRU00473"/>
    </source>
</evidence>
<evidence type="ECO:0000256" key="2">
    <source>
        <dbReference type="ARBA" id="ARBA00023136"/>
    </source>
</evidence>
<dbReference type="Proteomes" id="UP000198615">
    <property type="component" value="Unassembled WGS sequence"/>
</dbReference>
<dbReference type="RefSeq" id="WP_038013034.1">
    <property type="nucleotide sequence ID" value="NZ_FNBW01000005.1"/>
</dbReference>
<accession>A0A8G2EUY5</accession>
<evidence type="ECO:0000256" key="5">
    <source>
        <dbReference type="SAM" id="SignalP"/>
    </source>
</evidence>
<feature type="domain" description="OmpA-like" evidence="6">
    <location>
        <begin position="182"/>
        <end position="302"/>
    </location>
</feature>
<keyword evidence="5" id="KW-0732">Signal</keyword>
<reference evidence="7 8" key="1">
    <citation type="submission" date="2016-10" db="EMBL/GenBank/DDBJ databases">
        <authorList>
            <person name="Varghese N."/>
            <person name="Submissions S."/>
        </authorList>
    </citation>
    <scope>NUCLEOTIDE SEQUENCE [LARGE SCALE GENOMIC DNA]</scope>
    <source>
        <strain evidence="7 8">DSM 18839</strain>
    </source>
</reference>
<dbReference type="OrthoDB" id="189250at2"/>
<comment type="subcellular location">
    <subcellularLocation>
        <location evidence="1">Cell outer membrane</location>
    </subcellularLocation>
</comment>
<evidence type="ECO:0000256" key="3">
    <source>
        <dbReference type="ARBA" id="ARBA00023237"/>
    </source>
</evidence>
<dbReference type="InterPro" id="IPR006664">
    <property type="entry name" value="OMP_bac"/>
</dbReference>
<dbReference type="PANTHER" id="PTHR30329:SF21">
    <property type="entry name" value="LIPOPROTEIN YIAD-RELATED"/>
    <property type="match status" value="1"/>
</dbReference>
<dbReference type="PRINTS" id="PR01021">
    <property type="entry name" value="OMPADOMAIN"/>
</dbReference>
<gene>
    <name evidence="7" type="ORF">SAMN05660686_01832</name>
</gene>
<dbReference type="InterPro" id="IPR036737">
    <property type="entry name" value="OmpA-like_sf"/>
</dbReference>